<evidence type="ECO:0000256" key="7">
    <source>
        <dbReference type="SAM" id="SignalP"/>
    </source>
</evidence>
<gene>
    <name evidence="10" type="ORF">QVZ41_07380</name>
</gene>
<accession>A0ABT8VRR7</accession>
<keyword evidence="5" id="KW-0378">Hydrolase</keyword>
<evidence type="ECO:0000256" key="6">
    <source>
        <dbReference type="ARBA" id="ARBA00023295"/>
    </source>
</evidence>
<dbReference type="InterPro" id="IPR000933">
    <property type="entry name" value="Glyco_hydro_29"/>
</dbReference>
<dbReference type="InterPro" id="IPR031919">
    <property type="entry name" value="Fucosidase_C"/>
</dbReference>
<evidence type="ECO:0000256" key="5">
    <source>
        <dbReference type="ARBA" id="ARBA00022801"/>
    </source>
</evidence>
<organism evidence="10 11">
    <name type="scientific">Wenyingzhuangia gilva</name>
    <dbReference type="NCBI Taxonomy" id="3057677"/>
    <lineage>
        <taxon>Bacteria</taxon>
        <taxon>Pseudomonadati</taxon>
        <taxon>Bacteroidota</taxon>
        <taxon>Flavobacteriia</taxon>
        <taxon>Flavobacteriales</taxon>
        <taxon>Flavobacteriaceae</taxon>
        <taxon>Wenyingzhuangia</taxon>
    </lineage>
</organism>
<comment type="similarity">
    <text evidence="2">Belongs to the glycosyl hydrolase 29 family.</text>
</comment>
<evidence type="ECO:0000256" key="2">
    <source>
        <dbReference type="ARBA" id="ARBA00007951"/>
    </source>
</evidence>
<dbReference type="InterPro" id="IPR013780">
    <property type="entry name" value="Glyco_hydro_b"/>
</dbReference>
<feature type="signal peptide" evidence="7">
    <location>
        <begin position="1"/>
        <end position="18"/>
    </location>
</feature>
<dbReference type="Gene3D" id="2.60.40.1180">
    <property type="entry name" value="Golgi alpha-mannosidase II"/>
    <property type="match status" value="1"/>
</dbReference>
<dbReference type="SMART" id="SM00812">
    <property type="entry name" value="Alpha_L_fucos"/>
    <property type="match status" value="1"/>
</dbReference>
<dbReference type="PANTHER" id="PTHR10030:SF37">
    <property type="entry name" value="ALPHA-L-FUCOSIDASE-RELATED"/>
    <property type="match status" value="1"/>
</dbReference>
<dbReference type="PIRSF" id="PIRSF001092">
    <property type="entry name" value="Alpha-L-fucosidase"/>
    <property type="match status" value="1"/>
</dbReference>
<dbReference type="PANTHER" id="PTHR10030">
    <property type="entry name" value="ALPHA-L-FUCOSIDASE"/>
    <property type="match status" value="1"/>
</dbReference>
<comment type="function">
    <text evidence="1">Alpha-L-fucosidase is responsible for hydrolyzing the alpha-1,6-linked fucose joined to the reducing-end N-acetylglucosamine of the carbohydrate moieties of glycoproteins.</text>
</comment>
<dbReference type="InterPro" id="IPR016286">
    <property type="entry name" value="FUC_metazoa-typ"/>
</dbReference>
<dbReference type="RefSeq" id="WP_302883922.1">
    <property type="nucleotide sequence ID" value="NZ_JAUMIT010000003.1"/>
</dbReference>
<sequence length="494" mass="57073">MKKSIAMLALLFSAQLFSQAIYEDERYVPETDPLVLEKLDQWQDKKFGLLMHWGTYSQWGIVESWSICPEDYGWCERKKGSNPDNYNQYVKDYEDLRKSFNPTKFDPTKWAKAAKDAGMKYMVFTTKHHDGFNMFDTQYSDYKVTNSDVPFSTNPKANIAKEVFSAFRNEDMWIGAYFSKPDWHNENYWDPYFPPFDRNVNYNPAAYPKKWQKYVDFTHNQILELLTNYGSIDILWLDGGWVAKTPKEEIKQGYTAKFLENKSENGFIKHRVVDQDIKMDELVVKARQKQPGLIVVDRAVHGKNQNYLTPENRVPEKTLPYPWESCITSGGGWSYTPDAKYLTGRQGIHMLIDVVAKGGNLLLNVAPGPDGTWQQGAYDLLADYGAWLDVNGSAIYNTKPIAPFKEDNICMTQNKKENVFLFYMAKEGENTIPSEIIVKSINPKKGTKITMLGSKTKLKWEKLDEGFKVTIPEKLRNSLPCKEAWTLKIDKIIR</sequence>
<dbReference type="Proteomes" id="UP001168642">
    <property type="component" value="Unassembled WGS sequence"/>
</dbReference>
<reference evidence="10" key="1">
    <citation type="submission" date="2023-07" db="EMBL/GenBank/DDBJ databases">
        <title>Wenyingzhuangia sp. chi5 genome sequencing and assembly.</title>
        <authorList>
            <person name="Park S."/>
        </authorList>
    </citation>
    <scope>NUCLEOTIDE SEQUENCE</scope>
    <source>
        <strain evidence="10">Chi5</strain>
    </source>
</reference>
<evidence type="ECO:0000256" key="3">
    <source>
        <dbReference type="ARBA" id="ARBA00012662"/>
    </source>
</evidence>
<feature type="chain" id="PRO_5045998880" description="alpha-L-fucosidase" evidence="7">
    <location>
        <begin position="19"/>
        <end position="494"/>
    </location>
</feature>
<feature type="domain" description="Glycoside hydrolase family 29 N-terminal" evidence="8">
    <location>
        <begin position="19"/>
        <end position="392"/>
    </location>
</feature>
<evidence type="ECO:0000313" key="11">
    <source>
        <dbReference type="Proteomes" id="UP001168642"/>
    </source>
</evidence>
<evidence type="ECO:0000256" key="4">
    <source>
        <dbReference type="ARBA" id="ARBA00022729"/>
    </source>
</evidence>
<feature type="domain" description="Alpha-L-fucosidase C-terminal" evidence="9">
    <location>
        <begin position="407"/>
        <end position="489"/>
    </location>
</feature>
<dbReference type="Pfam" id="PF01120">
    <property type="entry name" value="Alpha_L_fucos"/>
    <property type="match status" value="1"/>
</dbReference>
<dbReference type="EC" id="3.2.1.51" evidence="3"/>
<dbReference type="InterPro" id="IPR017853">
    <property type="entry name" value="GH"/>
</dbReference>
<proteinExistence type="inferred from homology"/>
<dbReference type="SUPFAM" id="SSF51445">
    <property type="entry name" value="(Trans)glycosidases"/>
    <property type="match status" value="1"/>
</dbReference>
<dbReference type="Gene3D" id="3.20.20.80">
    <property type="entry name" value="Glycosidases"/>
    <property type="match status" value="1"/>
</dbReference>
<dbReference type="EMBL" id="JAUMIT010000003">
    <property type="protein sequence ID" value="MDO3694666.1"/>
    <property type="molecule type" value="Genomic_DNA"/>
</dbReference>
<keyword evidence="4 7" id="KW-0732">Signal</keyword>
<evidence type="ECO:0000313" key="10">
    <source>
        <dbReference type="EMBL" id="MDO3694666.1"/>
    </source>
</evidence>
<keyword evidence="6" id="KW-0326">Glycosidase</keyword>
<name>A0ABT8VRR7_9FLAO</name>
<evidence type="ECO:0000259" key="8">
    <source>
        <dbReference type="Pfam" id="PF01120"/>
    </source>
</evidence>
<dbReference type="InterPro" id="IPR057739">
    <property type="entry name" value="Glyco_hydro_29_N"/>
</dbReference>
<evidence type="ECO:0000259" key="9">
    <source>
        <dbReference type="Pfam" id="PF16757"/>
    </source>
</evidence>
<keyword evidence="11" id="KW-1185">Reference proteome</keyword>
<protein>
    <recommendedName>
        <fullName evidence="3">alpha-L-fucosidase</fullName>
        <ecNumber evidence="3">3.2.1.51</ecNumber>
    </recommendedName>
</protein>
<dbReference type="Pfam" id="PF16757">
    <property type="entry name" value="Fucosidase_C"/>
    <property type="match status" value="1"/>
</dbReference>
<evidence type="ECO:0000256" key="1">
    <source>
        <dbReference type="ARBA" id="ARBA00004071"/>
    </source>
</evidence>
<comment type="caution">
    <text evidence="10">The sequence shown here is derived from an EMBL/GenBank/DDBJ whole genome shotgun (WGS) entry which is preliminary data.</text>
</comment>